<name>A0A0S4JGP6_BODSA</name>
<dbReference type="AlphaFoldDB" id="A0A0S4JGP6"/>
<keyword evidence="1" id="KW-0812">Transmembrane</keyword>
<accession>A0A0S4JGP6</accession>
<dbReference type="NCBIfam" id="TIGR01571">
    <property type="entry name" value="A_thal_Cys_rich"/>
    <property type="match status" value="1"/>
</dbReference>
<dbReference type="PANTHER" id="PTHR15907">
    <property type="entry name" value="DUF614 FAMILY PROTEIN-RELATED"/>
    <property type="match status" value="1"/>
</dbReference>
<dbReference type="OrthoDB" id="1045822at2759"/>
<keyword evidence="1" id="KW-1133">Transmembrane helix</keyword>
<evidence type="ECO:0000313" key="2">
    <source>
        <dbReference type="EMBL" id="CUG88156.1"/>
    </source>
</evidence>
<protein>
    <submittedName>
        <fullName evidence="2">Ama1 protein, putative</fullName>
    </submittedName>
</protein>
<dbReference type="VEuPathDB" id="TriTrypDB:BSAL_13975"/>
<proteinExistence type="predicted"/>
<dbReference type="Proteomes" id="UP000051952">
    <property type="component" value="Unassembled WGS sequence"/>
</dbReference>
<dbReference type="EMBL" id="CYKH01001619">
    <property type="protein sequence ID" value="CUG88156.1"/>
    <property type="molecule type" value="Genomic_DNA"/>
</dbReference>
<feature type="transmembrane region" description="Helical" evidence="1">
    <location>
        <begin position="52"/>
        <end position="70"/>
    </location>
</feature>
<organism evidence="2 3">
    <name type="scientific">Bodo saltans</name>
    <name type="common">Flagellated protozoan</name>
    <dbReference type="NCBI Taxonomy" id="75058"/>
    <lineage>
        <taxon>Eukaryota</taxon>
        <taxon>Discoba</taxon>
        <taxon>Euglenozoa</taxon>
        <taxon>Kinetoplastea</taxon>
        <taxon>Metakinetoplastina</taxon>
        <taxon>Eubodonida</taxon>
        <taxon>Bodonidae</taxon>
        <taxon>Bodo</taxon>
    </lineage>
</organism>
<dbReference type="Pfam" id="PF04749">
    <property type="entry name" value="PLAC8"/>
    <property type="match status" value="1"/>
</dbReference>
<reference evidence="3" key="1">
    <citation type="submission" date="2015-09" db="EMBL/GenBank/DDBJ databases">
        <authorList>
            <consortium name="Pathogen Informatics"/>
        </authorList>
    </citation>
    <scope>NUCLEOTIDE SEQUENCE [LARGE SCALE GENOMIC DNA]</scope>
    <source>
        <strain evidence="3">Lake Konstanz</strain>
    </source>
</reference>
<dbReference type="InterPro" id="IPR006461">
    <property type="entry name" value="PLAC_motif_containing"/>
</dbReference>
<keyword evidence="1" id="KW-0472">Membrane</keyword>
<keyword evidence="3" id="KW-1185">Reference proteome</keyword>
<gene>
    <name evidence="2" type="ORF">BSAL_13975</name>
</gene>
<evidence type="ECO:0000313" key="3">
    <source>
        <dbReference type="Proteomes" id="UP000051952"/>
    </source>
</evidence>
<sequence length="127" mass="13351">MDQGGDDEWTTSLFECFADVPGCLDSILCFPCQIGRQCAAVGGASNTQDTRMCIIALLLGCGGPCFVFSIRRSIRQRFGISGSDVGDCAVSFLCASCAHCLNQRELTNRGFWPGGSLCASEPPGGLG</sequence>
<evidence type="ECO:0000256" key="1">
    <source>
        <dbReference type="SAM" id="Phobius"/>
    </source>
</evidence>